<dbReference type="AlphaFoldDB" id="A0AAN9Q721"/>
<reference evidence="2 3" key="1">
    <citation type="submission" date="2024-01" db="EMBL/GenBank/DDBJ databases">
        <title>The genomes of 5 underutilized Papilionoideae crops provide insights into root nodulation and disease resistanc.</title>
        <authorList>
            <person name="Jiang F."/>
        </authorList>
    </citation>
    <scope>NUCLEOTIDE SEQUENCE [LARGE SCALE GENOMIC DNA]</scope>
    <source>
        <strain evidence="2">LVBAO_FW01</strain>
        <tissue evidence="2">Leaves</tissue>
    </source>
</reference>
<protein>
    <submittedName>
        <fullName evidence="2">Uncharacterized protein</fullName>
    </submittedName>
</protein>
<accession>A0AAN9Q721</accession>
<evidence type="ECO:0000313" key="3">
    <source>
        <dbReference type="Proteomes" id="UP001367508"/>
    </source>
</evidence>
<name>A0AAN9Q721_CANGL</name>
<feature type="transmembrane region" description="Helical" evidence="1">
    <location>
        <begin position="100"/>
        <end position="129"/>
    </location>
</feature>
<dbReference type="Proteomes" id="UP001367508">
    <property type="component" value="Unassembled WGS sequence"/>
</dbReference>
<gene>
    <name evidence="2" type="ORF">VNO77_27401</name>
</gene>
<evidence type="ECO:0000256" key="1">
    <source>
        <dbReference type="SAM" id="Phobius"/>
    </source>
</evidence>
<keyword evidence="3" id="KW-1185">Reference proteome</keyword>
<proteinExistence type="predicted"/>
<keyword evidence="1" id="KW-0472">Membrane</keyword>
<organism evidence="2 3">
    <name type="scientific">Canavalia gladiata</name>
    <name type="common">Sword bean</name>
    <name type="synonym">Dolichos gladiatus</name>
    <dbReference type="NCBI Taxonomy" id="3824"/>
    <lineage>
        <taxon>Eukaryota</taxon>
        <taxon>Viridiplantae</taxon>
        <taxon>Streptophyta</taxon>
        <taxon>Embryophyta</taxon>
        <taxon>Tracheophyta</taxon>
        <taxon>Spermatophyta</taxon>
        <taxon>Magnoliopsida</taxon>
        <taxon>eudicotyledons</taxon>
        <taxon>Gunneridae</taxon>
        <taxon>Pentapetalae</taxon>
        <taxon>rosids</taxon>
        <taxon>fabids</taxon>
        <taxon>Fabales</taxon>
        <taxon>Fabaceae</taxon>
        <taxon>Papilionoideae</taxon>
        <taxon>50 kb inversion clade</taxon>
        <taxon>NPAAA clade</taxon>
        <taxon>indigoferoid/millettioid clade</taxon>
        <taxon>Phaseoleae</taxon>
        <taxon>Canavalia</taxon>
    </lineage>
</organism>
<comment type="caution">
    <text evidence="2">The sequence shown here is derived from an EMBL/GenBank/DDBJ whole genome shotgun (WGS) entry which is preliminary data.</text>
</comment>
<evidence type="ECO:0000313" key="2">
    <source>
        <dbReference type="EMBL" id="KAK7323899.1"/>
    </source>
</evidence>
<keyword evidence="1" id="KW-0812">Transmembrane</keyword>
<keyword evidence="1" id="KW-1133">Transmembrane helix</keyword>
<dbReference type="EMBL" id="JAYMYQ010000006">
    <property type="protein sequence ID" value="KAK7323899.1"/>
    <property type="molecule type" value="Genomic_DNA"/>
</dbReference>
<sequence>MCGSGCTDMASLRLSHATPQNRLTIGFPSTPRKFSFEAVRFTHTSRASSSILSCKGFRRLQANQRLLTAFASNPNSAVEKSPNEGSNVNETSNVAEGPPLLTILAGVFVFFLFCWIIGSIIMWLISLIVNVPRAK</sequence>